<reference evidence="4" key="1">
    <citation type="submission" date="2022-10" db="EMBL/GenBank/DDBJ databases">
        <title>Genome assembly of Pristionchus species.</title>
        <authorList>
            <person name="Yoshida K."/>
            <person name="Sommer R.J."/>
        </authorList>
    </citation>
    <scope>NUCLEOTIDE SEQUENCE [LARGE SCALE GENOMIC DNA]</scope>
    <source>
        <strain evidence="4">RS5460</strain>
    </source>
</reference>
<dbReference type="Proteomes" id="UP001328107">
    <property type="component" value="Unassembled WGS sequence"/>
</dbReference>
<comment type="caution">
    <text evidence="3">The sequence shown here is derived from an EMBL/GenBank/DDBJ whole genome shotgun (WGS) entry which is preliminary data.</text>
</comment>
<dbReference type="AlphaFoldDB" id="A0AAN5CAI1"/>
<feature type="compositionally biased region" description="Low complexity" evidence="1">
    <location>
        <begin position="60"/>
        <end position="69"/>
    </location>
</feature>
<name>A0AAN5CAI1_9BILA</name>
<organism evidence="3 4">
    <name type="scientific">Pristionchus mayeri</name>
    <dbReference type="NCBI Taxonomy" id="1317129"/>
    <lineage>
        <taxon>Eukaryota</taxon>
        <taxon>Metazoa</taxon>
        <taxon>Ecdysozoa</taxon>
        <taxon>Nematoda</taxon>
        <taxon>Chromadorea</taxon>
        <taxon>Rhabditida</taxon>
        <taxon>Rhabditina</taxon>
        <taxon>Diplogasteromorpha</taxon>
        <taxon>Diplogasteroidea</taxon>
        <taxon>Neodiplogasteridae</taxon>
        <taxon>Pristionchus</taxon>
    </lineage>
</organism>
<evidence type="ECO:0000313" key="4">
    <source>
        <dbReference type="Proteomes" id="UP001328107"/>
    </source>
</evidence>
<feature type="region of interest" description="Disordered" evidence="1">
    <location>
        <begin position="51"/>
        <end position="77"/>
    </location>
</feature>
<feature type="chain" id="PRO_5042834601" evidence="2">
    <location>
        <begin position="20"/>
        <end position="128"/>
    </location>
</feature>
<feature type="signal peptide" evidence="2">
    <location>
        <begin position="1"/>
        <end position="19"/>
    </location>
</feature>
<proteinExistence type="predicted"/>
<gene>
    <name evidence="3" type="ORF">PMAYCL1PPCAC_05074</name>
</gene>
<keyword evidence="2" id="KW-0732">Signal</keyword>
<protein>
    <submittedName>
        <fullName evidence="3">Uncharacterized protein</fullName>
    </submittedName>
</protein>
<evidence type="ECO:0000256" key="2">
    <source>
        <dbReference type="SAM" id="SignalP"/>
    </source>
</evidence>
<accession>A0AAN5CAI1</accession>
<feature type="non-terminal residue" evidence="3">
    <location>
        <position position="1"/>
    </location>
</feature>
<sequence length="128" mass="13986">SVMNTSLIILASVLALSAAQMTFSDGWEKRALGHPYAHRYVLRRVTRSGGARSPQAVRDAGAAAGATGADETTNTPITPITDCQQEYMSGIRELHMAMIDLYSRYQTCENAQTNPLLPETHQKTSARF</sequence>
<evidence type="ECO:0000256" key="1">
    <source>
        <dbReference type="SAM" id="MobiDB-lite"/>
    </source>
</evidence>
<dbReference type="EMBL" id="BTRK01000002">
    <property type="protein sequence ID" value="GMR34879.1"/>
    <property type="molecule type" value="Genomic_DNA"/>
</dbReference>
<keyword evidence="4" id="KW-1185">Reference proteome</keyword>
<evidence type="ECO:0000313" key="3">
    <source>
        <dbReference type="EMBL" id="GMR34879.1"/>
    </source>
</evidence>